<dbReference type="HOGENOM" id="CLU_2396089_0_0_0"/>
<evidence type="ECO:0000313" key="1">
    <source>
        <dbReference type="EMBL" id="AFS53986.1"/>
    </source>
</evidence>
<dbReference type="KEGG" id="lfi:LFML04_1786"/>
<dbReference type="EMBL" id="CP002919">
    <property type="protein sequence ID" value="AFS53986.1"/>
    <property type="molecule type" value="Genomic_DNA"/>
</dbReference>
<dbReference type="Proteomes" id="UP000006177">
    <property type="component" value="Chromosome"/>
</dbReference>
<sequence>MLMEGKYIISEPCDEGNEKTIQQRFVEEVSSDQFIDILTKRIMNPDLRISGLKAREEYIKTTQNLRLQVREQFRQFILKSDNGVMMESSVQGD</sequence>
<organism evidence="1 2">
    <name type="scientific">Leptospirillum ferriphilum (strain ML-04)</name>
    <dbReference type="NCBI Taxonomy" id="1048260"/>
    <lineage>
        <taxon>Bacteria</taxon>
        <taxon>Pseudomonadati</taxon>
        <taxon>Nitrospirota</taxon>
        <taxon>Nitrospiria</taxon>
        <taxon>Nitrospirales</taxon>
        <taxon>Nitrospiraceae</taxon>
        <taxon>Leptospirillum</taxon>
    </lineage>
</organism>
<evidence type="ECO:0000313" key="2">
    <source>
        <dbReference type="Proteomes" id="UP000006177"/>
    </source>
</evidence>
<accession>J9ZCU8</accession>
<dbReference type="PATRIC" id="fig|1048260.3.peg.1927"/>
<name>J9ZCU8_LEPFM</name>
<protein>
    <submittedName>
        <fullName evidence="1">Uncharacterized protein</fullName>
    </submittedName>
</protein>
<reference evidence="1 2" key="1">
    <citation type="journal article" date="2011" name="J. Microbiol.">
        <title>Complete genome of Leptospirillum ferriphilum ML-04 provides insight into its physiology and environmental adaptation.</title>
        <authorList>
            <person name="Mi S."/>
            <person name="Song J."/>
            <person name="Lin J."/>
            <person name="Che Y."/>
            <person name="Zheng H."/>
            <person name="Lin J."/>
        </authorList>
    </citation>
    <scope>NUCLEOTIDE SEQUENCE [LARGE SCALE GENOMIC DNA]</scope>
    <source>
        <strain evidence="1 2">ML-04</strain>
    </source>
</reference>
<proteinExistence type="predicted"/>
<gene>
    <name evidence="1" type="ordered locus">LFML04_1786</name>
</gene>
<dbReference type="AlphaFoldDB" id="J9ZCU8"/>